<dbReference type="EMBL" id="CP134213">
    <property type="protein sequence ID" value="WND17058.1"/>
    <property type="molecule type" value="Genomic_DNA"/>
</dbReference>
<sequence>MTLLNVGAALPSQAWAVVRLLACLEKAVPLEEARALLSPPSIRGDKTQDKPPFDKAISTLEELGLIRIEGEDRQLSLAGLAVALDGQDVSAFGSALRRAILDPAKNTSLGDSPDQTGPRDLTRALSWLLTFDPTDPMDWLRAQNEQREALRPEAGPVFSNHTRWLRFNYWAPSLGLAGAPLFQIEEGNNANRLVPDCTVAVRQTLAELRQTDVRINAVELLRTLREQLPVLPGGAHSRAVGLRSPGDTAAGAALSFALLRGEDEKWLRLEHDDDAQHVLQVQDPDRSSARPVSAITILEAVNG</sequence>
<evidence type="ECO:0000313" key="1">
    <source>
        <dbReference type="EMBL" id="WND17058.1"/>
    </source>
</evidence>
<gene>
    <name evidence="1" type="primary">dpdG</name>
    <name evidence="1" type="ORF">RI060_06685</name>
</gene>
<keyword evidence="2" id="KW-1185">Reference proteome</keyword>
<organism evidence="1 2">
    <name type="scientific">Streptomyces violaceus</name>
    <name type="common">Streptomyces venezuelae</name>
    <dbReference type="NCBI Taxonomy" id="1936"/>
    <lineage>
        <taxon>Bacteria</taxon>
        <taxon>Bacillati</taxon>
        <taxon>Actinomycetota</taxon>
        <taxon>Actinomycetes</taxon>
        <taxon>Kitasatosporales</taxon>
        <taxon>Streptomycetaceae</taxon>
        <taxon>Streptomyces</taxon>
    </lineage>
</organism>
<reference evidence="1 2" key="1">
    <citation type="submission" date="2023-09" db="EMBL/GenBank/DDBJ databases">
        <title>The genome sequence of Streptomyces anthocyanicus.</title>
        <authorList>
            <person name="Mo P."/>
        </authorList>
    </citation>
    <scope>NUCLEOTIDE SEQUENCE [LARGE SCALE GENOMIC DNA]</scope>
    <source>
        <strain evidence="1 2">JCM 4387</strain>
    </source>
</reference>
<proteinExistence type="predicted"/>
<accession>A0ABY9U2P8</accession>
<evidence type="ECO:0000313" key="2">
    <source>
        <dbReference type="Proteomes" id="UP001249394"/>
    </source>
</evidence>
<name>A0ABY9U2P8_STRVL</name>
<dbReference type="InterPro" id="IPR049812">
    <property type="entry name" value="DpdG-like"/>
</dbReference>
<dbReference type="Proteomes" id="UP001249394">
    <property type="component" value="Chromosome"/>
</dbReference>
<protein>
    <submittedName>
        <fullName evidence="1">Protein DpdG</fullName>
    </submittedName>
</protein>
<dbReference type="NCBIfam" id="NF041064">
    <property type="entry name" value="DpdG"/>
    <property type="match status" value="1"/>
</dbReference>